<evidence type="ECO:0000313" key="2">
    <source>
        <dbReference type="EMBL" id="TNN54830.1"/>
    </source>
</evidence>
<protein>
    <submittedName>
        <fullName evidence="2">Uncharacterized protein</fullName>
    </submittedName>
</protein>
<feature type="region of interest" description="Disordered" evidence="1">
    <location>
        <begin position="214"/>
        <end position="244"/>
    </location>
</feature>
<accession>A0A4Z2GNN8</accession>
<gene>
    <name evidence="2" type="ORF">EYF80_034949</name>
</gene>
<dbReference type="EMBL" id="SRLO01000473">
    <property type="protein sequence ID" value="TNN54830.1"/>
    <property type="molecule type" value="Genomic_DNA"/>
</dbReference>
<sequence length="244" mass="26999">MAKYPQSVSSSFRWGMQFTPDREPPSDTCFSKMGRSRYGLGIESSSSESSSSPHPCSLGPPLKKKVTIFSVSLTSWRRKEGTSTLLARLALFIAPRSLRSNFFLDLPAADFLRVPLLRPCVFRSRSSAAERRPLEASASSPRLLGKQWYSASSTRNRLAKNSPLFKNLKEEHLHGGWQVYTPTSYSMCPNTGFSARVSFLAALLSNTSTRHSMSTLAGNDGETSQGTSSCWRRPCESKARGTLR</sequence>
<evidence type="ECO:0000313" key="3">
    <source>
        <dbReference type="Proteomes" id="UP000314294"/>
    </source>
</evidence>
<keyword evidence="3" id="KW-1185">Reference proteome</keyword>
<proteinExistence type="predicted"/>
<feature type="region of interest" description="Disordered" evidence="1">
    <location>
        <begin position="15"/>
        <end position="34"/>
    </location>
</feature>
<comment type="caution">
    <text evidence="2">The sequence shown here is derived from an EMBL/GenBank/DDBJ whole genome shotgun (WGS) entry which is preliminary data.</text>
</comment>
<evidence type="ECO:0000256" key="1">
    <source>
        <dbReference type="SAM" id="MobiDB-lite"/>
    </source>
</evidence>
<organism evidence="2 3">
    <name type="scientific">Liparis tanakae</name>
    <name type="common">Tanaka's snailfish</name>
    <dbReference type="NCBI Taxonomy" id="230148"/>
    <lineage>
        <taxon>Eukaryota</taxon>
        <taxon>Metazoa</taxon>
        <taxon>Chordata</taxon>
        <taxon>Craniata</taxon>
        <taxon>Vertebrata</taxon>
        <taxon>Euteleostomi</taxon>
        <taxon>Actinopterygii</taxon>
        <taxon>Neopterygii</taxon>
        <taxon>Teleostei</taxon>
        <taxon>Neoteleostei</taxon>
        <taxon>Acanthomorphata</taxon>
        <taxon>Eupercaria</taxon>
        <taxon>Perciformes</taxon>
        <taxon>Cottioidei</taxon>
        <taxon>Cottales</taxon>
        <taxon>Liparidae</taxon>
        <taxon>Liparis</taxon>
    </lineage>
</organism>
<dbReference type="AlphaFoldDB" id="A0A4Z2GNN8"/>
<dbReference type="Proteomes" id="UP000314294">
    <property type="component" value="Unassembled WGS sequence"/>
</dbReference>
<feature type="compositionally biased region" description="Polar residues" evidence="1">
    <location>
        <begin position="214"/>
        <end position="230"/>
    </location>
</feature>
<name>A0A4Z2GNN8_9TELE</name>
<feature type="compositionally biased region" description="Basic and acidic residues" evidence="1">
    <location>
        <begin position="233"/>
        <end position="244"/>
    </location>
</feature>
<reference evidence="2 3" key="1">
    <citation type="submission" date="2019-03" db="EMBL/GenBank/DDBJ databases">
        <title>First draft genome of Liparis tanakae, snailfish: a comprehensive survey of snailfish specific genes.</title>
        <authorList>
            <person name="Kim W."/>
            <person name="Song I."/>
            <person name="Jeong J.-H."/>
            <person name="Kim D."/>
            <person name="Kim S."/>
            <person name="Ryu S."/>
            <person name="Song J.Y."/>
            <person name="Lee S.K."/>
        </authorList>
    </citation>
    <scope>NUCLEOTIDE SEQUENCE [LARGE SCALE GENOMIC DNA]</scope>
    <source>
        <tissue evidence="2">Muscle</tissue>
    </source>
</reference>